<dbReference type="EMBL" id="JAUYZG010000012">
    <property type="protein sequence ID" value="KAK2892357.1"/>
    <property type="molecule type" value="Genomic_DNA"/>
</dbReference>
<evidence type="ECO:0000313" key="3">
    <source>
        <dbReference type="Proteomes" id="UP001187343"/>
    </source>
</evidence>
<protein>
    <submittedName>
        <fullName evidence="2">Uncharacterized protein</fullName>
    </submittedName>
</protein>
<keyword evidence="3" id="KW-1185">Reference proteome</keyword>
<feature type="compositionally biased region" description="Basic and acidic residues" evidence="1">
    <location>
        <begin position="28"/>
        <end position="37"/>
    </location>
</feature>
<feature type="region of interest" description="Disordered" evidence="1">
    <location>
        <begin position="28"/>
        <end position="47"/>
    </location>
</feature>
<sequence length="100" mass="11403">MRCFGPEEAVKITLDILRKMNLNHVAEELENKQKQDQADSSIEDPASVGAKIKPINATSTNIVPRTRKDFLKYFHQLTLDLNTVNEFLCLSENNRCGKVR</sequence>
<dbReference type="Proteomes" id="UP001187343">
    <property type="component" value="Unassembled WGS sequence"/>
</dbReference>
<reference evidence="2" key="1">
    <citation type="submission" date="2023-08" db="EMBL/GenBank/DDBJ databases">
        <title>Chromosome-level Genome Assembly of mud carp (Cirrhinus molitorella).</title>
        <authorList>
            <person name="Liu H."/>
        </authorList>
    </citation>
    <scope>NUCLEOTIDE SEQUENCE</scope>
    <source>
        <strain evidence="2">Prfri</strain>
        <tissue evidence="2">Muscle</tissue>
    </source>
</reference>
<gene>
    <name evidence="2" type="ORF">Q8A67_012345</name>
</gene>
<evidence type="ECO:0000256" key="1">
    <source>
        <dbReference type="SAM" id="MobiDB-lite"/>
    </source>
</evidence>
<accession>A0AA88PY87</accession>
<name>A0AA88PY87_9TELE</name>
<organism evidence="2 3">
    <name type="scientific">Cirrhinus molitorella</name>
    <name type="common">mud carp</name>
    <dbReference type="NCBI Taxonomy" id="172907"/>
    <lineage>
        <taxon>Eukaryota</taxon>
        <taxon>Metazoa</taxon>
        <taxon>Chordata</taxon>
        <taxon>Craniata</taxon>
        <taxon>Vertebrata</taxon>
        <taxon>Euteleostomi</taxon>
        <taxon>Actinopterygii</taxon>
        <taxon>Neopterygii</taxon>
        <taxon>Teleostei</taxon>
        <taxon>Ostariophysi</taxon>
        <taxon>Cypriniformes</taxon>
        <taxon>Cyprinidae</taxon>
        <taxon>Labeoninae</taxon>
        <taxon>Labeonini</taxon>
        <taxon>Cirrhinus</taxon>
    </lineage>
</organism>
<comment type="caution">
    <text evidence="2">The sequence shown here is derived from an EMBL/GenBank/DDBJ whole genome shotgun (WGS) entry which is preliminary data.</text>
</comment>
<proteinExistence type="predicted"/>
<dbReference type="InterPro" id="IPR011029">
    <property type="entry name" value="DEATH-like_dom_sf"/>
</dbReference>
<dbReference type="AlphaFoldDB" id="A0AA88PY87"/>
<evidence type="ECO:0000313" key="2">
    <source>
        <dbReference type="EMBL" id="KAK2892357.1"/>
    </source>
</evidence>
<dbReference type="Gene3D" id="1.10.533.10">
    <property type="entry name" value="Death Domain, Fas"/>
    <property type="match status" value="1"/>
</dbReference>
<dbReference type="SUPFAM" id="SSF47986">
    <property type="entry name" value="DEATH domain"/>
    <property type="match status" value="1"/>
</dbReference>